<dbReference type="AlphaFoldDB" id="A0A6G1E9K7"/>
<name>A0A6G1E9K7_9ORYZ</name>
<feature type="region of interest" description="Disordered" evidence="1">
    <location>
        <begin position="1"/>
        <end position="20"/>
    </location>
</feature>
<organism evidence="2 3">
    <name type="scientific">Oryza meyeriana var. granulata</name>
    <dbReference type="NCBI Taxonomy" id="110450"/>
    <lineage>
        <taxon>Eukaryota</taxon>
        <taxon>Viridiplantae</taxon>
        <taxon>Streptophyta</taxon>
        <taxon>Embryophyta</taxon>
        <taxon>Tracheophyta</taxon>
        <taxon>Spermatophyta</taxon>
        <taxon>Magnoliopsida</taxon>
        <taxon>Liliopsida</taxon>
        <taxon>Poales</taxon>
        <taxon>Poaceae</taxon>
        <taxon>BOP clade</taxon>
        <taxon>Oryzoideae</taxon>
        <taxon>Oryzeae</taxon>
        <taxon>Oryzinae</taxon>
        <taxon>Oryza</taxon>
        <taxon>Oryza meyeriana</taxon>
    </lineage>
</organism>
<dbReference type="Proteomes" id="UP000479710">
    <property type="component" value="Unassembled WGS sequence"/>
</dbReference>
<gene>
    <name evidence="2" type="ORF">E2562_003144</name>
</gene>
<evidence type="ECO:0000313" key="2">
    <source>
        <dbReference type="EMBL" id="KAF0921351.1"/>
    </source>
</evidence>
<keyword evidence="3" id="KW-1185">Reference proteome</keyword>
<reference evidence="2 3" key="1">
    <citation type="submission" date="2019-11" db="EMBL/GenBank/DDBJ databases">
        <title>Whole genome sequence of Oryza granulata.</title>
        <authorList>
            <person name="Li W."/>
        </authorList>
    </citation>
    <scope>NUCLEOTIDE SEQUENCE [LARGE SCALE GENOMIC DNA]</scope>
    <source>
        <strain evidence="3">cv. Menghai</strain>
        <tissue evidence="2">Leaf</tissue>
    </source>
</reference>
<comment type="caution">
    <text evidence="2">The sequence shown here is derived from an EMBL/GenBank/DDBJ whole genome shotgun (WGS) entry which is preliminary data.</text>
</comment>
<evidence type="ECO:0000313" key="3">
    <source>
        <dbReference type="Proteomes" id="UP000479710"/>
    </source>
</evidence>
<evidence type="ECO:0000256" key="1">
    <source>
        <dbReference type="SAM" id="MobiDB-lite"/>
    </source>
</evidence>
<dbReference type="EMBL" id="SPHZ02000004">
    <property type="protein sequence ID" value="KAF0921351.1"/>
    <property type="molecule type" value="Genomic_DNA"/>
</dbReference>
<accession>A0A6G1E9K7</accession>
<sequence length="73" mass="7713">MASAVRANGPRRGGEVRAPAQEWEGLGLATTLPAVVPPSHGPSRFPRGLACGLRDLAPGHRPVRPLDKLGRRT</sequence>
<proteinExistence type="predicted"/>
<protein>
    <submittedName>
        <fullName evidence="2">Uncharacterized protein</fullName>
    </submittedName>
</protein>